<keyword evidence="4" id="KW-1185">Reference proteome</keyword>
<name>A0A9P1D738_9DINO</name>
<feature type="compositionally biased region" description="Basic and acidic residues" evidence="1">
    <location>
        <begin position="177"/>
        <end position="186"/>
    </location>
</feature>
<reference evidence="3" key="2">
    <citation type="submission" date="2024-04" db="EMBL/GenBank/DDBJ databases">
        <authorList>
            <person name="Chen Y."/>
            <person name="Shah S."/>
            <person name="Dougan E. K."/>
            <person name="Thang M."/>
            <person name="Chan C."/>
        </authorList>
    </citation>
    <scope>NUCLEOTIDE SEQUENCE [LARGE SCALE GENOMIC DNA]</scope>
</reference>
<feature type="region of interest" description="Disordered" evidence="1">
    <location>
        <begin position="533"/>
        <end position="552"/>
    </location>
</feature>
<evidence type="ECO:0000313" key="3">
    <source>
        <dbReference type="EMBL" id="CAL1158858.1"/>
    </source>
</evidence>
<feature type="compositionally biased region" description="Basic residues" evidence="1">
    <location>
        <begin position="187"/>
        <end position="244"/>
    </location>
</feature>
<dbReference type="Proteomes" id="UP001152797">
    <property type="component" value="Unassembled WGS sequence"/>
</dbReference>
<proteinExistence type="predicted"/>
<feature type="region of interest" description="Disordered" evidence="1">
    <location>
        <begin position="33"/>
        <end position="56"/>
    </location>
</feature>
<reference evidence="2" key="1">
    <citation type="submission" date="2022-10" db="EMBL/GenBank/DDBJ databases">
        <authorList>
            <person name="Chen Y."/>
            <person name="Dougan E. K."/>
            <person name="Chan C."/>
            <person name="Rhodes N."/>
            <person name="Thang M."/>
        </authorList>
    </citation>
    <scope>NUCLEOTIDE SEQUENCE</scope>
</reference>
<feature type="compositionally biased region" description="Basic and acidic residues" evidence="1">
    <location>
        <begin position="34"/>
        <end position="43"/>
    </location>
</feature>
<feature type="compositionally biased region" description="Low complexity" evidence="1">
    <location>
        <begin position="245"/>
        <end position="255"/>
    </location>
</feature>
<sequence>MELENFAFQNEEEIDLYMEYLKTLEQLSEFNLTESHHAPRDPSDVGQGASNEGQGDLSSLAEKWGINTPHGTSVAGDPTPVWVAESMPYAHDNADTQAELVPSAELVNTIENHMALAKEDKALAAHVGGSTDHDADNMTNNGEGSTAPHTQNSEAPCFPEVPDTALTRRNQFRMKRTIKEEKEQKKAQKGKGKGKGKGGKGRGKGKRGSKGKGKSSKKHAKTNKKANKLRNSKRRSARKAKARRAALANRNRSLSDSSSETQGPCDAEEHTLQETHASYREQAQQPEQTHDQSHSNSTGKPTKKSSNSKGKNRKTTETSKKKSKVSKVSKVSRSTRQKSGGTDEVHPQAARPKAKAKAKAKTQAKSRARKARVPTAPAQDPADVSLGPEPAEVAEPVVAAEPVAQPAMAGNVVGVDQDEVGSVVAEAGDNVTGPLVDEFRAKAKSMYTKCHVPGHPGCVSDHLGEEMPQADGFQFSVYWSRKAVGVKILESLLRNSLRKGKNAYQQIAYFSGGTCSHVNIEAARVYVQELSQQMNAPNGPDPSSASMRAFADSLKSARAQAFREVTDQQTE</sequence>
<feature type="compositionally biased region" description="Polar residues" evidence="1">
    <location>
        <begin position="137"/>
        <end position="154"/>
    </location>
</feature>
<dbReference type="AlphaFoldDB" id="A0A9P1D738"/>
<feature type="compositionally biased region" description="Low complexity" evidence="1">
    <location>
        <begin position="328"/>
        <end position="339"/>
    </location>
</feature>
<feature type="region of interest" description="Disordered" evidence="1">
    <location>
        <begin position="126"/>
        <end position="387"/>
    </location>
</feature>
<feature type="compositionally biased region" description="Polar residues" evidence="1">
    <location>
        <begin position="533"/>
        <end position="546"/>
    </location>
</feature>
<dbReference type="EMBL" id="CAMXCT030003635">
    <property type="protein sequence ID" value="CAL4792795.1"/>
    <property type="molecule type" value="Genomic_DNA"/>
</dbReference>
<protein>
    <submittedName>
        <fullName evidence="2">Uncharacterized protein</fullName>
    </submittedName>
</protein>
<evidence type="ECO:0000313" key="2">
    <source>
        <dbReference type="EMBL" id="CAI4005483.1"/>
    </source>
</evidence>
<dbReference type="EMBL" id="CAMXCT010003635">
    <property type="protein sequence ID" value="CAI4005483.1"/>
    <property type="molecule type" value="Genomic_DNA"/>
</dbReference>
<dbReference type="EMBL" id="CAMXCT020003635">
    <property type="protein sequence ID" value="CAL1158858.1"/>
    <property type="molecule type" value="Genomic_DNA"/>
</dbReference>
<evidence type="ECO:0000256" key="1">
    <source>
        <dbReference type="SAM" id="MobiDB-lite"/>
    </source>
</evidence>
<feature type="compositionally biased region" description="Basic residues" evidence="1">
    <location>
        <begin position="352"/>
        <end position="372"/>
    </location>
</feature>
<comment type="caution">
    <text evidence="2">The sequence shown here is derived from an EMBL/GenBank/DDBJ whole genome shotgun (WGS) entry which is preliminary data.</text>
</comment>
<feature type="compositionally biased region" description="Low complexity" evidence="1">
    <location>
        <begin position="295"/>
        <end position="309"/>
    </location>
</feature>
<evidence type="ECO:0000313" key="4">
    <source>
        <dbReference type="Proteomes" id="UP001152797"/>
    </source>
</evidence>
<gene>
    <name evidence="2" type="ORF">C1SCF055_LOCUS31200</name>
</gene>
<accession>A0A9P1D738</accession>
<feature type="compositionally biased region" description="Basic and acidic residues" evidence="1">
    <location>
        <begin position="267"/>
        <end position="279"/>
    </location>
</feature>
<organism evidence="2">
    <name type="scientific">Cladocopium goreaui</name>
    <dbReference type="NCBI Taxonomy" id="2562237"/>
    <lineage>
        <taxon>Eukaryota</taxon>
        <taxon>Sar</taxon>
        <taxon>Alveolata</taxon>
        <taxon>Dinophyceae</taxon>
        <taxon>Suessiales</taxon>
        <taxon>Symbiodiniaceae</taxon>
        <taxon>Cladocopium</taxon>
    </lineage>
</organism>